<dbReference type="PANTHER" id="PTHR35186:SF4">
    <property type="entry name" value="PRION-INHIBITION AND PROPAGATION HELO DOMAIN-CONTAINING PROTEIN"/>
    <property type="match status" value="1"/>
</dbReference>
<evidence type="ECO:0000313" key="1">
    <source>
        <dbReference type="EMBL" id="KAF2422209.1"/>
    </source>
</evidence>
<dbReference type="Proteomes" id="UP000800235">
    <property type="component" value="Unassembled WGS sequence"/>
</dbReference>
<comment type="caution">
    <text evidence="1">The sequence shown here is derived from an EMBL/GenBank/DDBJ whole genome shotgun (WGS) entry which is preliminary data.</text>
</comment>
<organism evidence="1 2">
    <name type="scientific">Tothia fuscella</name>
    <dbReference type="NCBI Taxonomy" id="1048955"/>
    <lineage>
        <taxon>Eukaryota</taxon>
        <taxon>Fungi</taxon>
        <taxon>Dikarya</taxon>
        <taxon>Ascomycota</taxon>
        <taxon>Pezizomycotina</taxon>
        <taxon>Dothideomycetes</taxon>
        <taxon>Pleosporomycetidae</taxon>
        <taxon>Venturiales</taxon>
        <taxon>Cylindrosympodiaceae</taxon>
        <taxon>Tothia</taxon>
    </lineage>
</organism>
<reference evidence="1" key="1">
    <citation type="journal article" date="2020" name="Stud. Mycol.">
        <title>101 Dothideomycetes genomes: a test case for predicting lifestyles and emergence of pathogens.</title>
        <authorList>
            <person name="Haridas S."/>
            <person name="Albert R."/>
            <person name="Binder M."/>
            <person name="Bloem J."/>
            <person name="Labutti K."/>
            <person name="Salamov A."/>
            <person name="Andreopoulos B."/>
            <person name="Baker S."/>
            <person name="Barry K."/>
            <person name="Bills G."/>
            <person name="Bluhm B."/>
            <person name="Cannon C."/>
            <person name="Castanera R."/>
            <person name="Culley D."/>
            <person name="Daum C."/>
            <person name="Ezra D."/>
            <person name="Gonzalez J."/>
            <person name="Henrissat B."/>
            <person name="Kuo A."/>
            <person name="Liang C."/>
            <person name="Lipzen A."/>
            <person name="Lutzoni F."/>
            <person name="Magnuson J."/>
            <person name="Mondo S."/>
            <person name="Nolan M."/>
            <person name="Ohm R."/>
            <person name="Pangilinan J."/>
            <person name="Park H.-J."/>
            <person name="Ramirez L."/>
            <person name="Alfaro M."/>
            <person name="Sun H."/>
            <person name="Tritt A."/>
            <person name="Yoshinaga Y."/>
            <person name="Zwiers L.-H."/>
            <person name="Turgeon B."/>
            <person name="Goodwin S."/>
            <person name="Spatafora J."/>
            <person name="Crous P."/>
            <person name="Grigoriev I."/>
        </authorList>
    </citation>
    <scope>NUCLEOTIDE SEQUENCE</scope>
    <source>
        <strain evidence="1">CBS 130266</strain>
    </source>
</reference>
<dbReference type="AlphaFoldDB" id="A0A9P4TTZ9"/>
<gene>
    <name evidence="1" type="ORF">EJ08DRAFT_484327</name>
</gene>
<protein>
    <submittedName>
        <fullName evidence="1">Uncharacterized protein</fullName>
    </submittedName>
</protein>
<accession>A0A9P4TTZ9</accession>
<dbReference type="PANTHER" id="PTHR35186">
    <property type="entry name" value="ANK_REP_REGION DOMAIN-CONTAINING PROTEIN"/>
    <property type="match status" value="1"/>
</dbReference>
<evidence type="ECO:0000313" key="2">
    <source>
        <dbReference type="Proteomes" id="UP000800235"/>
    </source>
</evidence>
<dbReference type="EMBL" id="MU007092">
    <property type="protein sequence ID" value="KAF2422209.1"/>
    <property type="molecule type" value="Genomic_DNA"/>
</dbReference>
<sequence length="206" mass="23341">MSGLEIAGVVLGVIPIVQIGIEQIKGKRLKALIKHQQTIASFSRKFELEHALFHANLEKLLVSISDEETASILLVNLTGPGWKDDDLSESLQEHLGERSYQAYYSALTDLAALLAELQEELGLDDSGNQIRVDKWSDKVAKRIKDYIKHKNHLSVLETIKELNEALHRLTGDVLELAPIRANRRTKLDTKRWESLRKLAENLHDTY</sequence>
<keyword evidence="2" id="KW-1185">Reference proteome</keyword>
<dbReference type="OrthoDB" id="3565018at2759"/>
<name>A0A9P4TTZ9_9PEZI</name>
<proteinExistence type="predicted"/>